<dbReference type="OrthoDB" id="2289918at2759"/>
<sequence length="190" mass="21919">MARKRSQPSKAVPSKAGVLKPSQKFIHAKSGKLSKTRLPALFSDSELWDSLTSEQQKDVLDSIQVHVFFGEGHPTQLESGKYRNYFTTPDQAAARTTHDAAMESGSVETMTSDGYFDIADHLHRFHEHLIEGRFEPRWMKRAQEICAQRARGDYDNFWQYDRETALSDESRKKVDQVRTKRMDRQQKGLE</sequence>
<keyword evidence="4" id="KW-1185">Reference proteome</keyword>
<dbReference type="InterPro" id="IPR028020">
    <property type="entry name" value="ASX_DEUBAD_dom"/>
</dbReference>
<organism evidence="3 4">
    <name type="scientific">Verruconis gallopava</name>
    <dbReference type="NCBI Taxonomy" id="253628"/>
    <lineage>
        <taxon>Eukaryota</taxon>
        <taxon>Fungi</taxon>
        <taxon>Dikarya</taxon>
        <taxon>Ascomycota</taxon>
        <taxon>Pezizomycotina</taxon>
        <taxon>Dothideomycetes</taxon>
        <taxon>Pleosporomycetidae</taxon>
        <taxon>Venturiales</taxon>
        <taxon>Sympoventuriaceae</taxon>
        <taxon>Verruconis</taxon>
    </lineage>
</organism>
<evidence type="ECO:0000259" key="2">
    <source>
        <dbReference type="Pfam" id="PF13919"/>
    </source>
</evidence>
<name>A0A0D1ZYB7_9PEZI</name>
<feature type="region of interest" description="Disordered" evidence="1">
    <location>
        <begin position="169"/>
        <end position="190"/>
    </location>
</feature>
<dbReference type="VEuPathDB" id="FungiDB:PV09_09181"/>
<dbReference type="InParanoid" id="A0A0D1ZYB7"/>
<reference evidence="3 4" key="1">
    <citation type="submission" date="2015-01" db="EMBL/GenBank/DDBJ databases">
        <title>The Genome Sequence of Ochroconis gallopava CBS43764.</title>
        <authorList>
            <consortium name="The Broad Institute Genomics Platform"/>
            <person name="Cuomo C."/>
            <person name="de Hoog S."/>
            <person name="Gorbushina A."/>
            <person name="Stielow B."/>
            <person name="Teixiera M."/>
            <person name="Abouelleil A."/>
            <person name="Chapman S.B."/>
            <person name="Priest M."/>
            <person name="Young S.K."/>
            <person name="Wortman J."/>
            <person name="Nusbaum C."/>
            <person name="Birren B."/>
        </authorList>
    </citation>
    <scope>NUCLEOTIDE SEQUENCE [LARGE SCALE GENOMIC DNA]</scope>
    <source>
        <strain evidence="3 4">CBS 43764</strain>
    </source>
</reference>
<dbReference type="HOGENOM" id="CLU_1429029_0_0_1"/>
<dbReference type="GeneID" id="27317154"/>
<evidence type="ECO:0000313" key="4">
    <source>
        <dbReference type="Proteomes" id="UP000053259"/>
    </source>
</evidence>
<protein>
    <recommendedName>
        <fullName evidence="2">ASX DEUBAD domain-containing protein</fullName>
    </recommendedName>
</protein>
<gene>
    <name evidence="3" type="ORF">PV09_09181</name>
</gene>
<evidence type="ECO:0000256" key="1">
    <source>
        <dbReference type="SAM" id="MobiDB-lite"/>
    </source>
</evidence>
<dbReference type="AlphaFoldDB" id="A0A0D1ZYB7"/>
<proteinExistence type="predicted"/>
<accession>A0A0D1ZYB7</accession>
<evidence type="ECO:0000313" key="3">
    <source>
        <dbReference type="EMBL" id="KIV99074.1"/>
    </source>
</evidence>
<dbReference type="RefSeq" id="XP_016208944.1">
    <property type="nucleotide sequence ID" value="XM_016363186.1"/>
</dbReference>
<dbReference type="Proteomes" id="UP000053259">
    <property type="component" value="Unassembled WGS sequence"/>
</dbReference>
<dbReference type="EMBL" id="KN847585">
    <property type="protein sequence ID" value="KIV99074.1"/>
    <property type="molecule type" value="Genomic_DNA"/>
</dbReference>
<dbReference type="Pfam" id="PF13919">
    <property type="entry name" value="ASXH"/>
    <property type="match status" value="1"/>
</dbReference>
<feature type="domain" description="ASX DEUBAD" evidence="2">
    <location>
        <begin position="27"/>
        <end position="158"/>
    </location>
</feature>